<evidence type="ECO:0000313" key="3">
    <source>
        <dbReference type="Proteomes" id="UP001499863"/>
    </source>
</evidence>
<dbReference type="EMBL" id="BAAAKJ010000244">
    <property type="protein sequence ID" value="GAA1402117.1"/>
    <property type="molecule type" value="Genomic_DNA"/>
</dbReference>
<gene>
    <name evidence="2" type="ORF">GCM10009639_45250</name>
</gene>
<accession>A0ABN1YA59</accession>
<keyword evidence="1" id="KW-0472">Membrane</keyword>
<proteinExistence type="predicted"/>
<evidence type="ECO:0000256" key="1">
    <source>
        <dbReference type="SAM" id="Phobius"/>
    </source>
</evidence>
<reference evidence="2 3" key="1">
    <citation type="journal article" date="2019" name="Int. J. Syst. Evol. Microbiol.">
        <title>The Global Catalogue of Microorganisms (GCM) 10K type strain sequencing project: providing services to taxonomists for standard genome sequencing and annotation.</title>
        <authorList>
            <consortium name="The Broad Institute Genomics Platform"/>
            <consortium name="The Broad Institute Genome Sequencing Center for Infectious Disease"/>
            <person name="Wu L."/>
            <person name="Ma J."/>
        </authorList>
    </citation>
    <scope>NUCLEOTIDE SEQUENCE [LARGE SCALE GENOMIC DNA]</scope>
    <source>
        <strain evidence="2 3">JCM 12393</strain>
    </source>
</reference>
<evidence type="ECO:0008006" key="4">
    <source>
        <dbReference type="Google" id="ProtNLM"/>
    </source>
</evidence>
<evidence type="ECO:0000313" key="2">
    <source>
        <dbReference type="EMBL" id="GAA1402117.1"/>
    </source>
</evidence>
<dbReference type="RefSeq" id="WP_344338706.1">
    <property type="nucleotide sequence ID" value="NZ_BAAAKJ010000244.1"/>
</dbReference>
<feature type="transmembrane region" description="Helical" evidence="1">
    <location>
        <begin position="148"/>
        <end position="167"/>
    </location>
</feature>
<organism evidence="2 3">
    <name type="scientific">Kitasatospora putterlickiae</name>
    <dbReference type="NCBI Taxonomy" id="221725"/>
    <lineage>
        <taxon>Bacteria</taxon>
        <taxon>Bacillati</taxon>
        <taxon>Actinomycetota</taxon>
        <taxon>Actinomycetes</taxon>
        <taxon>Kitasatosporales</taxon>
        <taxon>Streptomycetaceae</taxon>
        <taxon>Kitasatospora</taxon>
    </lineage>
</organism>
<sequence>MNAPAKDAKAPVWIRVAGALAAGLFLLAGLATAVLGFRWFVEARDATLAHRSAPVCGTASHRPGTDCVLHETGKVTDRYTVSGDGTTYYVKVARETVPTHRYDVTASFYGATKVGADVDLTIYRGRVAELSYQGHRTANVGTPWVSSLQVSLTVGLGAALTVLGLALSRVGARVGSFAAAVGGFTAVTAMLGCLTLIAKEWPVAALLAVPVLGWLFTTAAATVVVWDETSPRRVRR</sequence>
<comment type="caution">
    <text evidence="2">The sequence shown here is derived from an EMBL/GenBank/DDBJ whole genome shotgun (WGS) entry which is preliminary data.</text>
</comment>
<dbReference type="Proteomes" id="UP001499863">
    <property type="component" value="Unassembled WGS sequence"/>
</dbReference>
<keyword evidence="3" id="KW-1185">Reference proteome</keyword>
<protein>
    <recommendedName>
        <fullName evidence="4">Integral membrane protein</fullName>
    </recommendedName>
</protein>
<keyword evidence="1" id="KW-0812">Transmembrane</keyword>
<feature type="transmembrane region" description="Helical" evidence="1">
    <location>
        <begin position="12"/>
        <end position="41"/>
    </location>
</feature>
<feature type="transmembrane region" description="Helical" evidence="1">
    <location>
        <begin position="174"/>
        <end position="197"/>
    </location>
</feature>
<keyword evidence="1" id="KW-1133">Transmembrane helix</keyword>
<feature type="transmembrane region" description="Helical" evidence="1">
    <location>
        <begin position="203"/>
        <end position="226"/>
    </location>
</feature>
<name>A0ABN1YA59_9ACTN</name>